<accession>A0AAQ3UMS5</accession>
<dbReference type="AlphaFoldDB" id="A0AAQ3UMS5"/>
<feature type="compositionally biased region" description="Acidic residues" evidence="1">
    <location>
        <begin position="40"/>
        <end position="53"/>
    </location>
</feature>
<organism evidence="2 3">
    <name type="scientific">Paspalum notatum var. saurae</name>
    <dbReference type="NCBI Taxonomy" id="547442"/>
    <lineage>
        <taxon>Eukaryota</taxon>
        <taxon>Viridiplantae</taxon>
        <taxon>Streptophyta</taxon>
        <taxon>Embryophyta</taxon>
        <taxon>Tracheophyta</taxon>
        <taxon>Spermatophyta</taxon>
        <taxon>Magnoliopsida</taxon>
        <taxon>Liliopsida</taxon>
        <taxon>Poales</taxon>
        <taxon>Poaceae</taxon>
        <taxon>PACMAD clade</taxon>
        <taxon>Panicoideae</taxon>
        <taxon>Andropogonodae</taxon>
        <taxon>Paspaleae</taxon>
        <taxon>Paspalinae</taxon>
        <taxon>Paspalum</taxon>
    </lineage>
</organism>
<feature type="region of interest" description="Disordered" evidence="1">
    <location>
        <begin position="234"/>
        <end position="263"/>
    </location>
</feature>
<proteinExistence type="predicted"/>
<evidence type="ECO:0000256" key="1">
    <source>
        <dbReference type="SAM" id="MobiDB-lite"/>
    </source>
</evidence>
<feature type="compositionally biased region" description="Basic and acidic residues" evidence="1">
    <location>
        <begin position="385"/>
        <end position="414"/>
    </location>
</feature>
<feature type="region of interest" description="Disordered" evidence="1">
    <location>
        <begin position="1"/>
        <end position="53"/>
    </location>
</feature>
<feature type="compositionally biased region" description="Basic and acidic residues" evidence="1">
    <location>
        <begin position="15"/>
        <end position="25"/>
    </location>
</feature>
<keyword evidence="3" id="KW-1185">Reference proteome</keyword>
<protein>
    <submittedName>
        <fullName evidence="2">Uncharacterized protein</fullName>
    </submittedName>
</protein>
<evidence type="ECO:0000313" key="2">
    <source>
        <dbReference type="EMBL" id="WVZ93005.1"/>
    </source>
</evidence>
<feature type="region of interest" description="Disordered" evidence="1">
    <location>
        <begin position="340"/>
        <end position="414"/>
    </location>
</feature>
<dbReference type="Proteomes" id="UP001341281">
    <property type="component" value="Chromosome 09"/>
</dbReference>
<sequence>MSGEEDLVDTSLIHMDAEAEAASKESEDDQLMDDDRGAENEEAELEDADDEDGKDIICAKKPSHLVFGNSNIKESDFKYYKEMNFIRDISCCRRPAHEFAAFGVIPLRNKFSLPKPKGTIDPLKLIQLPYKFRPISKDKSPTKGWRINVEKTVDLMLGNYTKFEYKRLRQAFGAHPKLRKKQIFDAFGIDYPNYKHYELDTKNPSRKVVKRKASDAPGVGTSKLEASAKKRVKIGAKKKKPEAPRVFHEQSSSPQKVSGPPLETPVVVEKKRLDKEAPVPSTSRGVTSEVDKIMGSMIGSIGPSHVLSPLDSTIIRLAHRTSSPTYSERLPRIAFSYASAYDEESTRASPRYEGALEDKGTTHMAPSNMRIPIGDFDGRQSAIETSDKGKETEKEKEKEKDKEKEKERKSASDDIARVLANLHEKEPEDSSSGHSYENVYGELPATGYRGLLHIIDTEDGLILAKSLPKRMLLEGSTIDAKIDSLEKKVKDNGQALQELSTEITLQRKQVKLLEYANLVLRDELSQQANAASEANILAREKEARQVAADMVEVLKRLSPNKNLRRLTFRRK</sequence>
<gene>
    <name evidence="2" type="ORF">U9M48_039028</name>
</gene>
<reference evidence="2 3" key="1">
    <citation type="submission" date="2024-02" db="EMBL/GenBank/DDBJ databases">
        <title>High-quality chromosome-scale genome assembly of Pensacola bahiagrass (Paspalum notatum Flugge var. saurae).</title>
        <authorList>
            <person name="Vega J.M."/>
            <person name="Podio M."/>
            <person name="Orjuela J."/>
            <person name="Siena L.A."/>
            <person name="Pessino S.C."/>
            <person name="Combes M.C."/>
            <person name="Mariac C."/>
            <person name="Albertini E."/>
            <person name="Pupilli F."/>
            <person name="Ortiz J.P.A."/>
            <person name="Leblanc O."/>
        </authorList>
    </citation>
    <scope>NUCLEOTIDE SEQUENCE [LARGE SCALE GENOMIC DNA]</scope>
    <source>
        <strain evidence="2">R1</strain>
        <tissue evidence="2">Leaf</tissue>
    </source>
</reference>
<name>A0AAQ3UMS5_PASNO</name>
<dbReference type="EMBL" id="CP144753">
    <property type="protein sequence ID" value="WVZ93005.1"/>
    <property type="molecule type" value="Genomic_DNA"/>
</dbReference>
<evidence type="ECO:0000313" key="3">
    <source>
        <dbReference type="Proteomes" id="UP001341281"/>
    </source>
</evidence>